<feature type="compositionally biased region" description="Basic and acidic residues" evidence="1">
    <location>
        <begin position="283"/>
        <end position="293"/>
    </location>
</feature>
<feature type="region of interest" description="Disordered" evidence="1">
    <location>
        <begin position="49"/>
        <end position="68"/>
    </location>
</feature>
<feature type="non-terminal residue" evidence="2">
    <location>
        <position position="1"/>
    </location>
</feature>
<feature type="compositionally biased region" description="Basic and acidic residues" evidence="1">
    <location>
        <begin position="453"/>
        <end position="467"/>
    </location>
</feature>
<feature type="compositionally biased region" description="Basic residues" evidence="1">
    <location>
        <begin position="315"/>
        <end position="324"/>
    </location>
</feature>
<accession>A0A6J4Q0W7</accession>
<feature type="region of interest" description="Disordered" evidence="1">
    <location>
        <begin position="77"/>
        <end position="467"/>
    </location>
</feature>
<feature type="region of interest" description="Disordered" evidence="1">
    <location>
        <begin position="1"/>
        <end position="28"/>
    </location>
</feature>
<organism evidence="2">
    <name type="scientific">uncultured Phycisphaerae bacterium</name>
    <dbReference type="NCBI Taxonomy" id="904963"/>
    <lineage>
        <taxon>Bacteria</taxon>
        <taxon>Pseudomonadati</taxon>
        <taxon>Planctomycetota</taxon>
        <taxon>Phycisphaerae</taxon>
        <taxon>environmental samples</taxon>
    </lineage>
</organism>
<evidence type="ECO:0000313" key="2">
    <source>
        <dbReference type="EMBL" id="CAA9427627.1"/>
    </source>
</evidence>
<sequence length="467" mass="53517">ESTAAHLLPPASPQAFRRRLRRARAARPACFQRPRRGCERRRRRVIPCPLASGATRQAGDLPLHARRPVPRRHVRLQAAPPAAPRPPAAVRQAAGAVRGDRRAARQPVEVRPARRVRRVGQRAVPRGGEARRRPHPRQVPPRLERGARRRAAQDQHRLRHVRPAQHGLVGQLRPGHREPQHARVHRDEPHDRARRGAELQRRVPPRRPPGHPPHRRPRRRADQLPRPPRRRRPAPPGRAGDARRGQPRAARDDGAGRRVGGEGRVVRARVPDADRSPGVARYRGRDGRDEDALRHRRRRDGSVRPPVPVGPPLRRGGRAVRPMHPRLLGLARQPQVRARQARPPGRPARRGSTDRPEVPRPARRDAGDLGRRVRPHADRPGRRRPRPQPPRLHLVARRRRHETRHDLRRHRRLRLLRRRGQGPRPRPPRHHPPPPRPRPRKAHLPLRRPGLPADRRGGHGRAGDPRL</sequence>
<dbReference type="AlphaFoldDB" id="A0A6J4Q0W7"/>
<dbReference type="EMBL" id="CADCUQ010000754">
    <property type="protein sequence ID" value="CAA9427627.1"/>
    <property type="molecule type" value="Genomic_DNA"/>
</dbReference>
<feature type="compositionally biased region" description="Basic and acidic residues" evidence="1">
    <location>
        <begin position="175"/>
        <end position="201"/>
    </location>
</feature>
<feature type="compositionally biased region" description="Basic residues" evidence="1">
    <location>
        <begin position="16"/>
        <end position="25"/>
    </location>
</feature>
<feature type="compositionally biased region" description="Basic and acidic residues" evidence="1">
    <location>
        <begin position="351"/>
        <end position="380"/>
    </location>
</feature>
<protein>
    <submittedName>
        <fullName evidence="2">Uncharacterized protein</fullName>
    </submittedName>
</protein>
<feature type="compositionally biased region" description="Low complexity" evidence="1">
    <location>
        <begin position="331"/>
        <end position="343"/>
    </location>
</feature>
<proteinExistence type="predicted"/>
<feature type="compositionally biased region" description="Basic residues" evidence="1">
    <location>
        <begin position="394"/>
        <end position="446"/>
    </location>
</feature>
<name>A0A6J4Q0W7_9BACT</name>
<feature type="compositionally biased region" description="Basic and acidic residues" evidence="1">
    <location>
        <begin position="142"/>
        <end position="156"/>
    </location>
</feature>
<evidence type="ECO:0000256" key="1">
    <source>
        <dbReference type="SAM" id="MobiDB-lite"/>
    </source>
</evidence>
<gene>
    <name evidence="2" type="ORF">AVDCRST_MAG64-3313</name>
</gene>
<feature type="non-terminal residue" evidence="2">
    <location>
        <position position="467"/>
    </location>
</feature>
<reference evidence="2" key="1">
    <citation type="submission" date="2020-02" db="EMBL/GenBank/DDBJ databases">
        <authorList>
            <person name="Meier V. D."/>
        </authorList>
    </citation>
    <scope>NUCLEOTIDE SEQUENCE</scope>
    <source>
        <strain evidence="2">AVDCRST_MAG64</strain>
    </source>
</reference>
<feature type="compositionally biased region" description="Basic and acidic residues" evidence="1">
    <location>
        <begin position="240"/>
        <end position="275"/>
    </location>
</feature>
<feature type="compositionally biased region" description="Low complexity" evidence="1">
    <location>
        <begin position="88"/>
        <end position="97"/>
    </location>
</feature>
<feature type="compositionally biased region" description="Basic residues" evidence="1">
    <location>
        <begin position="203"/>
        <end position="219"/>
    </location>
</feature>